<evidence type="ECO:0000313" key="2">
    <source>
        <dbReference type="Proteomes" id="UP001330812"/>
    </source>
</evidence>
<dbReference type="EMBL" id="CP142149">
    <property type="protein sequence ID" value="WSE28399.1"/>
    <property type="molecule type" value="Genomic_DNA"/>
</dbReference>
<name>A0ABZ1I4J7_9PSEU</name>
<organism evidence="1 2">
    <name type="scientific">Amycolatopsis rhabdoformis</name>
    <dbReference type="NCBI Taxonomy" id="1448059"/>
    <lineage>
        <taxon>Bacteria</taxon>
        <taxon>Bacillati</taxon>
        <taxon>Actinomycetota</taxon>
        <taxon>Actinomycetes</taxon>
        <taxon>Pseudonocardiales</taxon>
        <taxon>Pseudonocardiaceae</taxon>
        <taxon>Amycolatopsis</taxon>
    </lineage>
</organism>
<accession>A0ABZ1I4J7</accession>
<sequence>MNHYLKLDSYVFDGNATRSVTCELAVGDATVSFARPFVQIATHLAVTPIVEADDHGIRFRLDAWCAMNFGHAGPITILPLTIGNQAVAVAVAREFDADPTIAWTSPAADVLAWCQRWVARQNGGDQR</sequence>
<evidence type="ECO:0000313" key="1">
    <source>
        <dbReference type="EMBL" id="WSE28399.1"/>
    </source>
</evidence>
<keyword evidence="2" id="KW-1185">Reference proteome</keyword>
<gene>
    <name evidence="1" type="ORF">VSH64_37025</name>
</gene>
<reference evidence="1 2" key="1">
    <citation type="journal article" date="2015" name="Int. J. Syst. Evol. Microbiol.">
        <title>Amycolatopsis rhabdoformis sp. nov., an actinomycete isolated from a tropical forest soil.</title>
        <authorList>
            <person name="Souza W.R."/>
            <person name="Silva R.E."/>
            <person name="Goodfellow M."/>
            <person name="Busarakam K."/>
            <person name="Figueiro F.S."/>
            <person name="Ferreira D."/>
            <person name="Rodrigues-Filho E."/>
            <person name="Moraes L.A.B."/>
            <person name="Zucchi T.D."/>
        </authorList>
    </citation>
    <scope>NUCLEOTIDE SEQUENCE [LARGE SCALE GENOMIC DNA]</scope>
    <source>
        <strain evidence="1 2">NCIMB 14900</strain>
    </source>
</reference>
<dbReference type="RefSeq" id="WP_326567399.1">
    <property type="nucleotide sequence ID" value="NZ_CP142149.1"/>
</dbReference>
<dbReference type="Proteomes" id="UP001330812">
    <property type="component" value="Chromosome"/>
</dbReference>
<protein>
    <submittedName>
        <fullName evidence="1">Uncharacterized protein</fullName>
    </submittedName>
</protein>
<proteinExistence type="predicted"/>